<reference evidence="1 2" key="1">
    <citation type="submission" date="2024-05" db="EMBL/GenBank/DDBJ databases">
        <title>Culex pipiens pipiens assembly and annotation.</title>
        <authorList>
            <person name="Alout H."/>
            <person name="Durand T."/>
        </authorList>
    </citation>
    <scope>NUCLEOTIDE SEQUENCE [LARGE SCALE GENOMIC DNA]</scope>
    <source>
        <strain evidence="1">HA-2024</strain>
        <tissue evidence="1">Whole body</tissue>
    </source>
</reference>
<dbReference type="Proteomes" id="UP001562425">
    <property type="component" value="Unassembled WGS sequence"/>
</dbReference>
<accession>A0ABD1CIH2</accession>
<organism evidence="1 2">
    <name type="scientific">Culex pipiens pipiens</name>
    <name type="common">Northern house mosquito</name>
    <dbReference type="NCBI Taxonomy" id="38569"/>
    <lineage>
        <taxon>Eukaryota</taxon>
        <taxon>Metazoa</taxon>
        <taxon>Ecdysozoa</taxon>
        <taxon>Arthropoda</taxon>
        <taxon>Hexapoda</taxon>
        <taxon>Insecta</taxon>
        <taxon>Pterygota</taxon>
        <taxon>Neoptera</taxon>
        <taxon>Endopterygota</taxon>
        <taxon>Diptera</taxon>
        <taxon>Nematocera</taxon>
        <taxon>Culicoidea</taxon>
        <taxon>Culicidae</taxon>
        <taxon>Culicinae</taxon>
        <taxon>Culicini</taxon>
        <taxon>Culex</taxon>
        <taxon>Culex</taxon>
    </lineage>
</organism>
<evidence type="ECO:0000313" key="1">
    <source>
        <dbReference type="EMBL" id="KAL1376123.1"/>
    </source>
</evidence>
<proteinExistence type="predicted"/>
<keyword evidence="2" id="KW-1185">Reference proteome</keyword>
<evidence type="ECO:0000313" key="2">
    <source>
        <dbReference type="Proteomes" id="UP001562425"/>
    </source>
</evidence>
<sequence>MTSKRINSWSAACAHDTGIIPDMAVPPVVGALGADGNAYSGQPMTLKNRK</sequence>
<dbReference type="AlphaFoldDB" id="A0ABD1CIH2"/>
<protein>
    <submittedName>
        <fullName evidence="1">Uncharacterized protein</fullName>
    </submittedName>
</protein>
<gene>
    <name evidence="1" type="ORF">pipiens_020365</name>
</gene>
<name>A0ABD1CIH2_CULPP</name>
<comment type="caution">
    <text evidence="1">The sequence shown here is derived from an EMBL/GenBank/DDBJ whole genome shotgun (WGS) entry which is preliminary data.</text>
</comment>
<dbReference type="EMBL" id="JBEHCU010011910">
    <property type="protein sequence ID" value="KAL1376123.1"/>
    <property type="molecule type" value="Genomic_DNA"/>
</dbReference>